<dbReference type="Proteomes" id="UP000054869">
    <property type="component" value="Unassembled WGS sequence"/>
</dbReference>
<dbReference type="EMBL" id="LNYI01000012">
    <property type="protein sequence ID" value="KTD23588.1"/>
    <property type="molecule type" value="Genomic_DNA"/>
</dbReference>
<evidence type="ECO:0000313" key="1">
    <source>
        <dbReference type="EMBL" id="KTD23588.1"/>
    </source>
</evidence>
<evidence type="ECO:0008006" key="3">
    <source>
        <dbReference type="Google" id="ProtNLM"/>
    </source>
</evidence>
<keyword evidence="2" id="KW-1185">Reference proteome</keyword>
<dbReference type="OrthoDB" id="6058654at2"/>
<dbReference type="PATRIC" id="fig|45067.4.peg.751"/>
<dbReference type="AlphaFoldDB" id="A0A0W0VTL0"/>
<protein>
    <recommendedName>
        <fullName evidence="3">WYL domain-containing protein</fullName>
    </recommendedName>
</protein>
<gene>
    <name evidence="1" type="ORF">Llan_0723</name>
</gene>
<sequence length="105" mass="12269">MKVMEAKDKKILCQAIESHHQIECIYHGKKRLLEPYLYGILGGKEHLHCYQFGGESESGGLPQWRNLRLDDIKHLRIIPHSHFDIRSSYHPENAHYHSIEKGINV</sequence>
<dbReference type="RefSeq" id="WP_051546098.1">
    <property type="nucleotide sequence ID" value="NZ_CAAAJD010000006.1"/>
</dbReference>
<organism evidence="1 2">
    <name type="scientific">Legionella lansingensis</name>
    <dbReference type="NCBI Taxonomy" id="45067"/>
    <lineage>
        <taxon>Bacteria</taxon>
        <taxon>Pseudomonadati</taxon>
        <taxon>Pseudomonadota</taxon>
        <taxon>Gammaproteobacteria</taxon>
        <taxon>Legionellales</taxon>
        <taxon>Legionellaceae</taxon>
        <taxon>Legionella</taxon>
    </lineage>
</organism>
<dbReference type="eggNOG" id="COG2378">
    <property type="taxonomic scope" value="Bacteria"/>
</dbReference>
<name>A0A0W0VTL0_9GAMM</name>
<comment type="caution">
    <text evidence="1">The sequence shown here is derived from an EMBL/GenBank/DDBJ whole genome shotgun (WGS) entry which is preliminary data.</text>
</comment>
<dbReference type="STRING" id="45067.Llan_0723"/>
<evidence type="ECO:0000313" key="2">
    <source>
        <dbReference type="Proteomes" id="UP000054869"/>
    </source>
</evidence>
<accession>A0A0W0VTL0</accession>
<reference evidence="1 2" key="1">
    <citation type="submission" date="2015-11" db="EMBL/GenBank/DDBJ databases">
        <title>Genomic analysis of 38 Legionella species identifies large and diverse effector repertoires.</title>
        <authorList>
            <person name="Burstein D."/>
            <person name="Amaro F."/>
            <person name="Zusman T."/>
            <person name="Lifshitz Z."/>
            <person name="Cohen O."/>
            <person name="Gilbert J.A."/>
            <person name="Pupko T."/>
            <person name="Shuman H.A."/>
            <person name="Segal G."/>
        </authorList>
    </citation>
    <scope>NUCLEOTIDE SEQUENCE [LARGE SCALE GENOMIC DNA]</scope>
    <source>
        <strain evidence="1 2">ATCC 49751</strain>
    </source>
</reference>
<proteinExistence type="predicted"/>